<gene>
    <name evidence="1" type="ORF">METZ01_LOCUS438018</name>
</gene>
<evidence type="ECO:0000313" key="1">
    <source>
        <dbReference type="EMBL" id="SVD85164.1"/>
    </source>
</evidence>
<dbReference type="EMBL" id="UINC01177490">
    <property type="protein sequence ID" value="SVD85164.1"/>
    <property type="molecule type" value="Genomic_DNA"/>
</dbReference>
<organism evidence="1">
    <name type="scientific">marine metagenome</name>
    <dbReference type="NCBI Taxonomy" id="408172"/>
    <lineage>
        <taxon>unclassified sequences</taxon>
        <taxon>metagenomes</taxon>
        <taxon>ecological metagenomes</taxon>
    </lineage>
</organism>
<dbReference type="AlphaFoldDB" id="A0A382YPM5"/>
<protein>
    <submittedName>
        <fullName evidence="1">Uncharacterized protein</fullName>
    </submittedName>
</protein>
<reference evidence="1" key="1">
    <citation type="submission" date="2018-05" db="EMBL/GenBank/DDBJ databases">
        <authorList>
            <person name="Lanie J.A."/>
            <person name="Ng W.-L."/>
            <person name="Kazmierczak K.M."/>
            <person name="Andrzejewski T.M."/>
            <person name="Davidsen T.M."/>
            <person name="Wayne K.J."/>
            <person name="Tettelin H."/>
            <person name="Glass J.I."/>
            <person name="Rusch D."/>
            <person name="Podicherti R."/>
            <person name="Tsui H.-C.T."/>
            <person name="Winkler M.E."/>
        </authorList>
    </citation>
    <scope>NUCLEOTIDE SEQUENCE</scope>
</reference>
<accession>A0A382YPM5</accession>
<proteinExistence type="predicted"/>
<name>A0A382YPM5_9ZZZZ</name>
<sequence length="102" mass="11237">MQYLEYKLDAGPGGMHTPYWIDDGGYWLNGANHTMVGCTKDNQEHKIPDTVTKLTAAEVETRAVAIHGVTPMKKQEGDGVTMTEMTEAEVRTAVQAWVTSHS</sequence>